<dbReference type="PANTHER" id="PTHR45138">
    <property type="entry name" value="REGULATORY COMPONENTS OF SENSORY TRANSDUCTION SYSTEM"/>
    <property type="match status" value="1"/>
</dbReference>
<name>A0AA90W5W2_9GAMM</name>
<sequence>MFYMSRTYTVFLFILCVLCNSIAMSAIPLNFDENNNANLEGLWNYYPDHLIFDLKHNNKSLPPSHSEVQLPNSFYTISGHKDGVASFQQKFILPENAIKKHIYIYVPYQYGAYELYVDGRMIAQVGEVGDRLQHRTMLAPKVTSFFSQNKEIEITLQASSFKHIRGGLENPVYIGFSHPILHKFYRQVIPLSLMSGILLMTGSFMLLFALYRRPSGYLKNPILFLSLFILCLSLRSFFAVPFLYSLFTNISWLWGTRAEYLLTEFACLFFILYLYLLPKNLIHRYIFNISIGLILCNILITFTQQPLIFQDFFFKGFAFSGVIFLNLLYSIYRIFKTRTPFSKLNAFAITLLCLTFLHDYLLGLKLIDSVEISFYSSCIYFICVTFQLSRDYANKSFESERLNHKLLQLNKSLDNKVLERTQTVNELNRKLELQVRTDALTGSFNRHALNHEIQKRYEQALAQHHSLAFFMIDVDYFKNYNDYYGHLKGDDILKNLVQALNKILPKNAFFARYGGEEFAIILSGIPLENVHAVANQCLMQVRRKMWEHANRPDHKSIVTISIGAAVMDEQYVYSNLYDLMKIADQQLYQAKNHRDSVSIHSYRD</sequence>
<dbReference type="InterPro" id="IPR000160">
    <property type="entry name" value="GGDEF_dom"/>
</dbReference>
<dbReference type="EC" id="2.7.7.65" evidence="2"/>
<evidence type="ECO:0000256" key="3">
    <source>
        <dbReference type="ARBA" id="ARBA00034247"/>
    </source>
</evidence>
<evidence type="ECO:0000256" key="4">
    <source>
        <dbReference type="SAM" id="Phobius"/>
    </source>
</evidence>
<keyword evidence="4" id="KW-0472">Membrane</keyword>
<comment type="cofactor">
    <cofactor evidence="1">
        <name>Mg(2+)</name>
        <dbReference type="ChEBI" id="CHEBI:18420"/>
    </cofactor>
</comment>
<gene>
    <name evidence="6" type="ORF">GHJ48_11890</name>
</gene>
<dbReference type="InterPro" id="IPR050469">
    <property type="entry name" value="Diguanylate_Cyclase"/>
</dbReference>
<comment type="catalytic activity">
    <reaction evidence="3">
        <text>2 GTP = 3',3'-c-di-GMP + 2 diphosphate</text>
        <dbReference type="Rhea" id="RHEA:24898"/>
        <dbReference type="ChEBI" id="CHEBI:33019"/>
        <dbReference type="ChEBI" id="CHEBI:37565"/>
        <dbReference type="ChEBI" id="CHEBI:58805"/>
        <dbReference type="EC" id="2.7.7.65"/>
    </reaction>
</comment>
<feature type="transmembrane region" description="Helical" evidence="4">
    <location>
        <begin position="222"/>
        <end position="247"/>
    </location>
</feature>
<dbReference type="SUPFAM" id="SSF55073">
    <property type="entry name" value="Nucleotide cyclase"/>
    <property type="match status" value="1"/>
</dbReference>
<dbReference type="InterPro" id="IPR029787">
    <property type="entry name" value="Nucleotide_cyclase"/>
</dbReference>
<feature type="domain" description="GGDEF" evidence="5">
    <location>
        <begin position="465"/>
        <end position="602"/>
    </location>
</feature>
<dbReference type="Gene3D" id="2.60.120.260">
    <property type="entry name" value="Galactose-binding domain-like"/>
    <property type="match status" value="1"/>
</dbReference>
<feature type="transmembrane region" description="Helical" evidence="4">
    <location>
        <begin position="188"/>
        <end position="210"/>
    </location>
</feature>
<dbReference type="InterPro" id="IPR043128">
    <property type="entry name" value="Rev_trsase/Diguanyl_cyclase"/>
</dbReference>
<proteinExistence type="predicted"/>
<evidence type="ECO:0000313" key="6">
    <source>
        <dbReference type="EMBL" id="MQW93083.1"/>
    </source>
</evidence>
<comment type="caution">
    <text evidence="6">The sequence shown here is derived from an EMBL/GenBank/DDBJ whole genome shotgun (WGS) entry which is preliminary data.</text>
</comment>
<dbReference type="Proteomes" id="UP000480556">
    <property type="component" value="Unassembled WGS sequence"/>
</dbReference>
<dbReference type="FunFam" id="3.30.70.270:FF:000001">
    <property type="entry name" value="Diguanylate cyclase domain protein"/>
    <property type="match status" value="1"/>
</dbReference>
<feature type="transmembrane region" description="Helical" evidence="4">
    <location>
        <begin position="312"/>
        <end position="332"/>
    </location>
</feature>
<protein>
    <recommendedName>
        <fullName evidence="2">diguanylate cyclase</fullName>
        <ecNumber evidence="2">2.7.7.65</ecNumber>
    </recommendedName>
</protein>
<evidence type="ECO:0000313" key="7">
    <source>
        <dbReference type="Proteomes" id="UP000480556"/>
    </source>
</evidence>
<evidence type="ECO:0000256" key="1">
    <source>
        <dbReference type="ARBA" id="ARBA00001946"/>
    </source>
</evidence>
<accession>A0AA90W5W2</accession>
<keyword evidence="4" id="KW-0812">Transmembrane</keyword>
<dbReference type="SMART" id="SM00267">
    <property type="entry name" value="GGDEF"/>
    <property type="match status" value="1"/>
</dbReference>
<organism evidence="6 7">
    <name type="scientific">Acinetobacter wanghuae</name>
    <dbReference type="NCBI Taxonomy" id="2662362"/>
    <lineage>
        <taxon>Bacteria</taxon>
        <taxon>Pseudomonadati</taxon>
        <taxon>Pseudomonadota</taxon>
        <taxon>Gammaproteobacteria</taxon>
        <taxon>Moraxellales</taxon>
        <taxon>Moraxellaceae</taxon>
        <taxon>Acinetobacter</taxon>
    </lineage>
</organism>
<dbReference type="GO" id="GO:0052621">
    <property type="term" value="F:diguanylate cyclase activity"/>
    <property type="evidence" value="ECO:0007669"/>
    <property type="project" value="UniProtKB-EC"/>
</dbReference>
<dbReference type="Gene3D" id="3.30.70.270">
    <property type="match status" value="1"/>
</dbReference>
<keyword evidence="4" id="KW-1133">Transmembrane helix</keyword>
<feature type="transmembrane region" description="Helical" evidence="4">
    <location>
        <begin position="285"/>
        <end position="306"/>
    </location>
</feature>
<dbReference type="AlphaFoldDB" id="A0AA90W5W2"/>
<dbReference type="CDD" id="cd01949">
    <property type="entry name" value="GGDEF"/>
    <property type="match status" value="1"/>
</dbReference>
<dbReference type="PANTHER" id="PTHR45138:SF9">
    <property type="entry name" value="DIGUANYLATE CYCLASE DGCM-RELATED"/>
    <property type="match status" value="1"/>
</dbReference>
<feature type="transmembrane region" description="Helical" evidence="4">
    <location>
        <begin position="344"/>
        <end position="362"/>
    </location>
</feature>
<dbReference type="Pfam" id="PF00990">
    <property type="entry name" value="GGDEF"/>
    <property type="match status" value="1"/>
</dbReference>
<reference evidence="6 7" key="1">
    <citation type="submission" date="2019-10" db="EMBL/GenBank/DDBJ databases">
        <authorList>
            <person name="Dong K."/>
        </authorList>
    </citation>
    <scope>NUCLEOTIDE SEQUENCE [LARGE SCALE GENOMIC DNA]</scope>
    <source>
        <strain evidence="7">dk771</strain>
    </source>
</reference>
<evidence type="ECO:0000259" key="5">
    <source>
        <dbReference type="PROSITE" id="PS50887"/>
    </source>
</evidence>
<evidence type="ECO:0000256" key="2">
    <source>
        <dbReference type="ARBA" id="ARBA00012528"/>
    </source>
</evidence>
<dbReference type="NCBIfam" id="TIGR00254">
    <property type="entry name" value="GGDEF"/>
    <property type="match status" value="1"/>
</dbReference>
<feature type="transmembrane region" description="Helical" evidence="4">
    <location>
        <begin position="259"/>
        <end position="278"/>
    </location>
</feature>
<dbReference type="EMBL" id="WITK01000023">
    <property type="protein sequence ID" value="MQW93083.1"/>
    <property type="molecule type" value="Genomic_DNA"/>
</dbReference>
<dbReference type="PROSITE" id="PS50887">
    <property type="entry name" value="GGDEF"/>
    <property type="match status" value="1"/>
</dbReference>
<dbReference type="InterPro" id="IPR008979">
    <property type="entry name" value="Galactose-bd-like_sf"/>
</dbReference>
<dbReference type="SUPFAM" id="SSF49785">
    <property type="entry name" value="Galactose-binding domain-like"/>
    <property type="match status" value="1"/>
</dbReference>